<dbReference type="EMBL" id="JACHXE010000016">
    <property type="protein sequence ID" value="MBB3081768.1"/>
    <property type="molecule type" value="Genomic_DNA"/>
</dbReference>
<protein>
    <submittedName>
        <fullName evidence="2">Uncharacterized protein</fullName>
    </submittedName>
</protein>
<dbReference type="Proteomes" id="UP000572907">
    <property type="component" value="Unassembled WGS sequence"/>
</dbReference>
<feature type="compositionally biased region" description="Basic and acidic residues" evidence="1">
    <location>
        <begin position="12"/>
        <end position="28"/>
    </location>
</feature>
<evidence type="ECO:0000256" key="1">
    <source>
        <dbReference type="SAM" id="MobiDB-lite"/>
    </source>
</evidence>
<name>A0A7W5F6K7_9ACTN</name>
<gene>
    <name evidence="2" type="ORF">FHS41_008326</name>
</gene>
<reference evidence="2 3" key="1">
    <citation type="submission" date="2020-08" db="EMBL/GenBank/DDBJ databases">
        <title>Genomic Encyclopedia of Type Strains, Phase III (KMG-III): the genomes of soil and plant-associated and newly described type strains.</title>
        <authorList>
            <person name="Whitman W."/>
        </authorList>
    </citation>
    <scope>NUCLEOTIDE SEQUENCE [LARGE SCALE GENOMIC DNA]</scope>
    <source>
        <strain evidence="2 3">CECT 3237</strain>
    </source>
</reference>
<keyword evidence="3" id="KW-1185">Reference proteome</keyword>
<sequence>MTSLDSFTGLDGLDHDDGLPPLLRRPEAVEDPQPVARLRRVRSALLKNPDVSLDEAAANVVTSGAVDPLRLQALVAAEPFGLLTAKPVVGGTLYATAPHPRYLDLDVLPDIINQRWAGQLHTAMDVVPSPFLATVYETLTDATSGEPRAVFTVRMRDRKALAQAVAESMHQTFYAQKGENDYTQSVLQQGVKEPLTLFVVRVVYDDGSEDTFLVTGDGNSRLMSMWLARTGGDIHAAVSACIASVIGSLDHPGARSRTEQGQARRRTVELTMRTRKNLAAATMTEATRREGHTLAFPAVVVVGARADGGGPLADLVAARDDLLANLHVHVTPWTRGAQNTQGMQRVYRHALREGLISSDVYRVLSGTVGAQEMHDLLGVPAHRLWAASVHQHVLLAGPGAYAMNRLVKQEFGMARADRQRISERLAPMALSAYRSQEGIEQALRAFGNGGTITDRVWKQPWTLTQGSDVSEVLDDVLDCALVGETGAVAELTVLGGTAAILDGYITRDRGSKEGTDRNSRTAPFRITPVNLLDALAKTAGGLRMLHSIARAHVAADPAVWPKQFHTQDREVDGQLVRDGEPVLDKTREQVIIDYEWDLVYAADPARAMATIAKNSRGPLESEAEDVRQRRLLASGVSSAFEAARSLARMHKSRGPEVFGHVDTVDELRAQLRQAEEILLRFGPSRASFLLDEDEEGEE</sequence>
<evidence type="ECO:0000313" key="2">
    <source>
        <dbReference type="EMBL" id="MBB3081768.1"/>
    </source>
</evidence>
<dbReference type="RefSeq" id="WP_184599842.1">
    <property type="nucleotide sequence ID" value="NZ_BMUP01000017.1"/>
</dbReference>
<feature type="region of interest" description="Disordered" evidence="1">
    <location>
        <begin position="1"/>
        <end position="31"/>
    </location>
</feature>
<organism evidence="2 3">
    <name type="scientific">Streptomyces violarus</name>
    <dbReference type="NCBI Taxonomy" id="67380"/>
    <lineage>
        <taxon>Bacteria</taxon>
        <taxon>Bacillati</taxon>
        <taxon>Actinomycetota</taxon>
        <taxon>Actinomycetes</taxon>
        <taxon>Kitasatosporales</taxon>
        <taxon>Streptomycetaceae</taxon>
        <taxon>Streptomyces</taxon>
    </lineage>
</organism>
<evidence type="ECO:0000313" key="3">
    <source>
        <dbReference type="Proteomes" id="UP000572907"/>
    </source>
</evidence>
<accession>A0A7W5F6K7</accession>
<dbReference type="AlphaFoldDB" id="A0A7W5F6K7"/>
<comment type="caution">
    <text evidence="2">The sequence shown here is derived from an EMBL/GenBank/DDBJ whole genome shotgun (WGS) entry which is preliminary data.</text>
</comment>
<proteinExistence type="predicted"/>